<dbReference type="GO" id="GO:0044715">
    <property type="term" value="F:8-oxo-dGDP phosphatase activity"/>
    <property type="evidence" value="ECO:0007669"/>
    <property type="project" value="TreeGrafter"/>
</dbReference>
<feature type="domain" description="Nudix hydrolase" evidence="1">
    <location>
        <begin position="135"/>
        <end position="284"/>
    </location>
</feature>
<evidence type="ECO:0000259" key="1">
    <source>
        <dbReference type="PROSITE" id="PS51462"/>
    </source>
</evidence>
<dbReference type="FunFam" id="3.90.79.10:FF:000019">
    <property type="entry name" value="Thiamin pyrophosphokinase, putative"/>
    <property type="match status" value="1"/>
</dbReference>
<accession>A0A7D9D088</accession>
<dbReference type="AlphaFoldDB" id="A0A7D9D088"/>
<evidence type="ECO:0000313" key="3">
    <source>
        <dbReference type="Proteomes" id="UP000478008"/>
    </source>
</evidence>
<dbReference type="Gene3D" id="3.90.79.10">
    <property type="entry name" value="Nucleoside Triphosphate Pyrophosphohydrolase"/>
    <property type="match status" value="1"/>
</dbReference>
<dbReference type="InterPro" id="IPR031804">
    <property type="entry name" value="DUF4743"/>
</dbReference>
<name>A0A7D9D088_DEKBR</name>
<sequence length="318" mass="36802">MKYTFLDLVKKIDVVPYYYNPKEHKSFRDSVYTFVSHDGSFRLGYMLPMVAEEFKKHSDVVKVDDKTREVCIKPSLNTLSARNQAFNKIARIWREKCAFDHLKGWRDELYTIYDPDKKPYMRLERAFCPLLGVVMYGCHINGYVIVPGTGELKLWVPRRSATKPTYPGMLDNTVAGGMGYPHGCLETVVKECYEEAGLKAGYVTDHVTSVGVISYFYQYSKGEYASEKGFVQPEIEYIYDLKMDPDTIPHPVDHEAQDFTLMSVDEVVERLKNGEFKHNCAGVIIDFFMRHGLITPEDEPDYVEIQNRLHRKLPFPTR</sequence>
<organism evidence="2 3">
    <name type="scientific">Dekkera bruxellensis</name>
    <name type="common">Brettanomyces custersii</name>
    <dbReference type="NCBI Taxonomy" id="5007"/>
    <lineage>
        <taxon>Eukaryota</taxon>
        <taxon>Fungi</taxon>
        <taxon>Dikarya</taxon>
        <taxon>Ascomycota</taxon>
        <taxon>Saccharomycotina</taxon>
        <taxon>Pichiomycetes</taxon>
        <taxon>Pichiales</taxon>
        <taxon>Pichiaceae</taxon>
        <taxon>Brettanomyces</taxon>
    </lineage>
</organism>
<dbReference type="SUPFAM" id="SSF55811">
    <property type="entry name" value="Nudix"/>
    <property type="match status" value="1"/>
</dbReference>
<dbReference type="Pfam" id="PF00293">
    <property type="entry name" value="NUDIX"/>
    <property type="match status" value="1"/>
</dbReference>
<dbReference type="Pfam" id="PF15916">
    <property type="entry name" value="DUF4743"/>
    <property type="match status" value="1"/>
</dbReference>
<dbReference type="PROSITE" id="PS51462">
    <property type="entry name" value="NUDIX"/>
    <property type="match status" value="1"/>
</dbReference>
<evidence type="ECO:0000313" key="2">
    <source>
        <dbReference type="EMBL" id="VUG19891.1"/>
    </source>
</evidence>
<dbReference type="InterPro" id="IPR000086">
    <property type="entry name" value="NUDIX_hydrolase_dom"/>
</dbReference>
<dbReference type="PANTHER" id="PTHR13622:SF8">
    <property type="entry name" value="THIAMIN PYROPHOSPHOKINASE 1"/>
    <property type="match status" value="1"/>
</dbReference>
<dbReference type="PANTHER" id="PTHR13622">
    <property type="entry name" value="THIAMIN PYROPHOSPHOKINASE"/>
    <property type="match status" value="1"/>
</dbReference>
<keyword evidence="3" id="KW-1185">Reference proteome</keyword>
<protein>
    <submittedName>
        <fullName evidence="2">DEBR0S6_02586g1_1</fullName>
    </submittedName>
</protein>
<proteinExistence type="predicted"/>
<gene>
    <name evidence="2" type="ORF">DEBR0S6_02586G</name>
</gene>
<dbReference type="InterPro" id="IPR015797">
    <property type="entry name" value="NUDIX_hydrolase-like_dom_sf"/>
</dbReference>
<dbReference type="CDD" id="cd03676">
    <property type="entry name" value="NUDIX_Tnr3_like"/>
    <property type="match status" value="1"/>
</dbReference>
<reference evidence="2 3" key="1">
    <citation type="submission" date="2019-07" db="EMBL/GenBank/DDBJ databases">
        <authorList>
            <person name="Friedrich A."/>
            <person name="Schacherer J."/>
        </authorList>
    </citation>
    <scope>NUCLEOTIDE SEQUENCE [LARGE SCALE GENOMIC DNA]</scope>
</reference>
<dbReference type="Proteomes" id="UP000478008">
    <property type="component" value="Unassembled WGS sequence"/>
</dbReference>
<dbReference type="EMBL" id="CABFWN010000006">
    <property type="protein sequence ID" value="VUG19891.1"/>
    <property type="molecule type" value="Genomic_DNA"/>
</dbReference>